<proteinExistence type="predicted"/>
<keyword evidence="1" id="KW-0472">Membrane</keyword>
<name>A0A9E8ZBQ6_9CYAN</name>
<sequence length="175" mass="19753">MLREDKPDELKITRNVIRLGDQTYQLRNITRVGVHKIKPKYFFRLPEGSSQNNNKSSNADSGGAAFIGLLVIGFIAAYWQYALLILIVLVVLIVLEREMKPKEYALILETASSSKALLISRNEAFLREISQKIHDYMDDLISLSSYTFDLRQDNSIRVGGDMSGNAVTGDNNRIN</sequence>
<dbReference type="KEGG" id="tsin:OXH18_22530"/>
<dbReference type="EMBL" id="CP113797">
    <property type="protein sequence ID" value="WAL59916.1"/>
    <property type="molecule type" value="Genomic_DNA"/>
</dbReference>
<gene>
    <name evidence="2" type="ORF">OXH18_22530</name>
</gene>
<evidence type="ECO:0000256" key="1">
    <source>
        <dbReference type="SAM" id="Phobius"/>
    </source>
</evidence>
<accession>A0A9E8ZBQ6</accession>
<keyword evidence="3" id="KW-1185">Reference proteome</keyword>
<organism evidence="2 3">
    <name type="scientific">Thermocoleostomius sinensis A174</name>
    <dbReference type="NCBI Taxonomy" id="2016057"/>
    <lineage>
        <taxon>Bacteria</taxon>
        <taxon>Bacillati</taxon>
        <taxon>Cyanobacteriota</taxon>
        <taxon>Cyanophyceae</taxon>
        <taxon>Oculatellales</taxon>
        <taxon>Oculatellaceae</taxon>
        <taxon>Thermocoleostomius</taxon>
    </lineage>
</organism>
<dbReference type="Pfam" id="PF19744">
    <property type="entry name" value="DUF6232"/>
    <property type="match status" value="1"/>
</dbReference>
<keyword evidence="1" id="KW-0812">Transmembrane</keyword>
<dbReference type="Proteomes" id="UP001163152">
    <property type="component" value="Chromosome"/>
</dbReference>
<evidence type="ECO:0000313" key="2">
    <source>
        <dbReference type="EMBL" id="WAL59916.1"/>
    </source>
</evidence>
<dbReference type="RefSeq" id="WP_268609730.1">
    <property type="nucleotide sequence ID" value="NZ_CP113797.1"/>
</dbReference>
<keyword evidence="1" id="KW-1133">Transmembrane helix</keyword>
<dbReference type="AlphaFoldDB" id="A0A9E8ZBQ6"/>
<evidence type="ECO:0000313" key="3">
    <source>
        <dbReference type="Proteomes" id="UP001163152"/>
    </source>
</evidence>
<dbReference type="InterPro" id="IPR045629">
    <property type="entry name" value="DUF6232"/>
</dbReference>
<feature type="transmembrane region" description="Helical" evidence="1">
    <location>
        <begin position="64"/>
        <end position="95"/>
    </location>
</feature>
<reference evidence="2" key="1">
    <citation type="submission" date="2022-12" db="EMBL/GenBank/DDBJ databases">
        <title>Polyphasic identification of a Novel Hot-Spring Cyanobacterium Ocullathermofonsia sinensis gen nov. sp. nov. and Genomic Insights on its Adaptations to the Thermal Habitat.</title>
        <authorList>
            <person name="Daroch M."/>
            <person name="Tang J."/>
            <person name="Jiang Y."/>
        </authorList>
    </citation>
    <scope>NUCLEOTIDE SEQUENCE</scope>
    <source>
        <strain evidence="2">PKUAC-SCTA174</strain>
    </source>
</reference>
<protein>
    <submittedName>
        <fullName evidence="2">DUF6232 family protein</fullName>
    </submittedName>
</protein>